<organism evidence="1 2">
    <name type="scientific">Cucurbitaria berberidis CBS 394.84</name>
    <dbReference type="NCBI Taxonomy" id="1168544"/>
    <lineage>
        <taxon>Eukaryota</taxon>
        <taxon>Fungi</taxon>
        <taxon>Dikarya</taxon>
        <taxon>Ascomycota</taxon>
        <taxon>Pezizomycotina</taxon>
        <taxon>Dothideomycetes</taxon>
        <taxon>Pleosporomycetidae</taxon>
        <taxon>Pleosporales</taxon>
        <taxon>Pleosporineae</taxon>
        <taxon>Cucurbitariaceae</taxon>
        <taxon>Cucurbitaria</taxon>
    </lineage>
</organism>
<evidence type="ECO:0000313" key="1">
    <source>
        <dbReference type="EMBL" id="KAF1845927.1"/>
    </source>
</evidence>
<protein>
    <submittedName>
        <fullName evidence="1">Uncharacterized protein</fullName>
    </submittedName>
</protein>
<dbReference type="GeneID" id="63855586"/>
<gene>
    <name evidence="1" type="ORF">K460DRAFT_430884</name>
</gene>
<sequence length="244" mass="26819">MAAFPPFGMKKHEFDESGSEDVIQSPAAVAVSQRSGPHQFVVKLAKADLVPTHKVIESCLTKRLMQKLPRDLLFVGCDGCTFKAPCITATAYLPRLAQHLTCRGGPITQLVSAIDHIINNASYRLIVPLDKHHILYTTNPPKNSDPAIPTGTAVAHVHLLVGMLAHEWEMEGLLILAHNELVLALDKPDQPNLDQFINMVVDTGVFTEPFGAGARAEDPWFKQILSTLGTYGALNHEIWMTQDE</sequence>
<keyword evidence="2" id="KW-1185">Reference proteome</keyword>
<dbReference type="RefSeq" id="XP_040788490.1">
    <property type="nucleotide sequence ID" value="XM_040938331.1"/>
</dbReference>
<proteinExistence type="predicted"/>
<dbReference type="OrthoDB" id="3696517at2759"/>
<evidence type="ECO:0000313" key="2">
    <source>
        <dbReference type="Proteomes" id="UP000800039"/>
    </source>
</evidence>
<reference evidence="1" key="1">
    <citation type="submission" date="2020-01" db="EMBL/GenBank/DDBJ databases">
        <authorList>
            <consortium name="DOE Joint Genome Institute"/>
            <person name="Haridas S."/>
            <person name="Albert R."/>
            <person name="Binder M."/>
            <person name="Bloem J."/>
            <person name="Labutti K."/>
            <person name="Salamov A."/>
            <person name="Andreopoulos B."/>
            <person name="Baker S.E."/>
            <person name="Barry K."/>
            <person name="Bills G."/>
            <person name="Bluhm B.H."/>
            <person name="Cannon C."/>
            <person name="Castanera R."/>
            <person name="Culley D.E."/>
            <person name="Daum C."/>
            <person name="Ezra D."/>
            <person name="Gonzalez J.B."/>
            <person name="Henrissat B."/>
            <person name="Kuo A."/>
            <person name="Liang C."/>
            <person name="Lipzen A."/>
            <person name="Lutzoni F."/>
            <person name="Magnuson J."/>
            <person name="Mondo S."/>
            <person name="Nolan M."/>
            <person name="Ohm R."/>
            <person name="Pangilinan J."/>
            <person name="Park H.-J."/>
            <person name="Ramirez L."/>
            <person name="Alfaro M."/>
            <person name="Sun H."/>
            <person name="Tritt A."/>
            <person name="Yoshinaga Y."/>
            <person name="Zwiers L.-H."/>
            <person name="Turgeon B.G."/>
            <person name="Goodwin S.B."/>
            <person name="Spatafora J.W."/>
            <person name="Crous P.W."/>
            <person name="Grigoriev I.V."/>
        </authorList>
    </citation>
    <scope>NUCLEOTIDE SEQUENCE</scope>
    <source>
        <strain evidence="1">CBS 394.84</strain>
    </source>
</reference>
<dbReference type="Proteomes" id="UP000800039">
    <property type="component" value="Unassembled WGS sequence"/>
</dbReference>
<dbReference type="AlphaFoldDB" id="A0A9P4GHV2"/>
<comment type="caution">
    <text evidence="1">The sequence shown here is derived from an EMBL/GenBank/DDBJ whole genome shotgun (WGS) entry which is preliminary data.</text>
</comment>
<name>A0A9P4GHV2_9PLEO</name>
<dbReference type="EMBL" id="ML976616">
    <property type="protein sequence ID" value="KAF1845927.1"/>
    <property type="molecule type" value="Genomic_DNA"/>
</dbReference>
<accession>A0A9P4GHV2</accession>